<dbReference type="EMBL" id="GGEC01057967">
    <property type="protein sequence ID" value="MBX38451.1"/>
    <property type="molecule type" value="Transcribed_RNA"/>
</dbReference>
<reference evidence="1" key="1">
    <citation type="submission" date="2018-02" db="EMBL/GenBank/DDBJ databases">
        <title>Rhizophora mucronata_Transcriptome.</title>
        <authorList>
            <person name="Meera S.P."/>
            <person name="Sreeshan A."/>
            <person name="Augustine A."/>
        </authorList>
    </citation>
    <scope>NUCLEOTIDE SEQUENCE</scope>
    <source>
        <tissue evidence="1">Leaf</tissue>
    </source>
</reference>
<dbReference type="AlphaFoldDB" id="A0A2P2N7I8"/>
<sequence>MFSCKVGADFEEEEKRRKKENESLCIRFL</sequence>
<name>A0A2P2N7I8_RHIMU</name>
<protein>
    <submittedName>
        <fullName evidence="1">Uncharacterized protein</fullName>
    </submittedName>
</protein>
<proteinExistence type="predicted"/>
<evidence type="ECO:0000313" key="1">
    <source>
        <dbReference type="EMBL" id="MBX38451.1"/>
    </source>
</evidence>
<accession>A0A2P2N7I8</accession>
<organism evidence="1">
    <name type="scientific">Rhizophora mucronata</name>
    <name type="common">Asiatic mangrove</name>
    <dbReference type="NCBI Taxonomy" id="61149"/>
    <lineage>
        <taxon>Eukaryota</taxon>
        <taxon>Viridiplantae</taxon>
        <taxon>Streptophyta</taxon>
        <taxon>Embryophyta</taxon>
        <taxon>Tracheophyta</taxon>
        <taxon>Spermatophyta</taxon>
        <taxon>Magnoliopsida</taxon>
        <taxon>eudicotyledons</taxon>
        <taxon>Gunneridae</taxon>
        <taxon>Pentapetalae</taxon>
        <taxon>rosids</taxon>
        <taxon>fabids</taxon>
        <taxon>Malpighiales</taxon>
        <taxon>Rhizophoraceae</taxon>
        <taxon>Rhizophora</taxon>
    </lineage>
</organism>